<name>A0A8J8SUP0_HALGN</name>
<dbReference type="Proteomes" id="UP000785679">
    <property type="component" value="Unassembled WGS sequence"/>
</dbReference>
<evidence type="ECO:0000313" key="3">
    <source>
        <dbReference type="Proteomes" id="UP000785679"/>
    </source>
</evidence>
<keyword evidence="3" id="KW-1185">Reference proteome</keyword>
<reference evidence="2" key="1">
    <citation type="submission" date="2019-06" db="EMBL/GenBank/DDBJ databases">
        <authorList>
            <person name="Zheng W."/>
        </authorList>
    </citation>
    <scope>NUCLEOTIDE SEQUENCE</scope>
    <source>
        <strain evidence="2">QDHG01</strain>
    </source>
</reference>
<protein>
    <submittedName>
        <fullName evidence="2">Uncharacterized protein</fullName>
    </submittedName>
</protein>
<proteinExistence type="predicted"/>
<evidence type="ECO:0000313" key="2">
    <source>
        <dbReference type="EMBL" id="TNV70986.1"/>
    </source>
</evidence>
<sequence length="87" mass="9660">MRARLTQLIAKTTAEKEVMIKSSLNFQASAISLEPERANETGKTSWLSPQRSVKPTKSESSKQLGNSGLGVIPEWKSNRQRISLMQS</sequence>
<accession>A0A8J8SUP0</accession>
<feature type="region of interest" description="Disordered" evidence="1">
    <location>
        <begin position="35"/>
        <end position="71"/>
    </location>
</feature>
<organism evidence="2 3">
    <name type="scientific">Halteria grandinella</name>
    <dbReference type="NCBI Taxonomy" id="5974"/>
    <lineage>
        <taxon>Eukaryota</taxon>
        <taxon>Sar</taxon>
        <taxon>Alveolata</taxon>
        <taxon>Ciliophora</taxon>
        <taxon>Intramacronucleata</taxon>
        <taxon>Spirotrichea</taxon>
        <taxon>Stichotrichia</taxon>
        <taxon>Sporadotrichida</taxon>
        <taxon>Halteriidae</taxon>
        <taxon>Halteria</taxon>
    </lineage>
</organism>
<comment type="caution">
    <text evidence="2">The sequence shown here is derived from an EMBL/GenBank/DDBJ whole genome shotgun (WGS) entry which is preliminary data.</text>
</comment>
<evidence type="ECO:0000256" key="1">
    <source>
        <dbReference type="SAM" id="MobiDB-lite"/>
    </source>
</evidence>
<feature type="compositionally biased region" description="Polar residues" evidence="1">
    <location>
        <begin position="41"/>
        <end position="55"/>
    </location>
</feature>
<dbReference type="EMBL" id="RRYP01031316">
    <property type="protein sequence ID" value="TNV70986.1"/>
    <property type="molecule type" value="Genomic_DNA"/>
</dbReference>
<dbReference type="AlphaFoldDB" id="A0A8J8SUP0"/>
<gene>
    <name evidence="2" type="ORF">FGO68_gene8097</name>
</gene>